<dbReference type="SUPFAM" id="SSF51206">
    <property type="entry name" value="cAMP-binding domain-like"/>
    <property type="match status" value="1"/>
</dbReference>
<evidence type="ECO:0000313" key="2">
    <source>
        <dbReference type="EMBL" id="TPN81681.1"/>
    </source>
</evidence>
<evidence type="ECO:0000313" key="3">
    <source>
        <dbReference type="Proteomes" id="UP000315540"/>
    </source>
</evidence>
<dbReference type="CDD" id="cd00038">
    <property type="entry name" value="CAP_ED"/>
    <property type="match status" value="1"/>
</dbReference>
<dbReference type="Proteomes" id="UP000315540">
    <property type="component" value="Unassembled WGS sequence"/>
</dbReference>
<protein>
    <submittedName>
        <fullName evidence="2">Crp/Fnr family transcriptional regulator</fullName>
    </submittedName>
</protein>
<sequence>MKQLKNCISEQVHIDTFSLEKIVSSFKKVTLNKGDYFLKSGTLCKKMAFIESGYLRMFDIVDGKEITLWIGSSNMFITSVSSFVFQTHNFWNIQAITNADLWLLDREQHFELCKTQPKWLEFDNILLARSFALLERKMFQQLHTTAQQRFQSLLEEEPELFNRVPLQYIASMLGITPESLSRLRRTGI</sequence>
<dbReference type="InterPro" id="IPR014710">
    <property type="entry name" value="RmlC-like_jellyroll"/>
</dbReference>
<dbReference type="Gene3D" id="2.60.120.10">
    <property type="entry name" value="Jelly Rolls"/>
    <property type="match status" value="1"/>
</dbReference>
<proteinExistence type="predicted"/>
<evidence type="ECO:0000259" key="1">
    <source>
        <dbReference type="PROSITE" id="PS50042"/>
    </source>
</evidence>
<dbReference type="RefSeq" id="WP_140597443.1">
    <property type="nucleotide sequence ID" value="NZ_VFWZ01000010.1"/>
</dbReference>
<reference evidence="2 3" key="1">
    <citation type="submission" date="2019-06" db="EMBL/GenBank/DDBJ databases">
        <authorList>
            <person name="Meng X."/>
        </authorList>
    </citation>
    <scope>NUCLEOTIDE SEQUENCE [LARGE SCALE GENOMIC DNA]</scope>
    <source>
        <strain evidence="2 3">M625</strain>
    </source>
</reference>
<comment type="caution">
    <text evidence="2">The sequence shown here is derived from an EMBL/GenBank/DDBJ whole genome shotgun (WGS) entry which is preliminary data.</text>
</comment>
<name>A0A504J6A0_9FLAO</name>
<dbReference type="PROSITE" id="PS50042">
    <property type="entry name" value="CNMP_BINDING_3"/>
    <property type="match status" value="1"/>
</dbReference>
<dbReference type="InterPro" id="IPR018490">
    <property type="entry name" value="cNMP-bd_dom_sf"/>
</dbReference>
<keyword evidence="3" id="KW-1185">Reference proteome</keyword>
<dbReference type="OrthoDB" id="758145at2"/>
<gene>
    <name evidence="2" type="ORF">FHK87_24075</name>
</gene>
<dbReference type="Pfam" id="PF00027">
    <property type="entry name" value="cNMP_binding"/>
    <property type="match status" value="1"/>
</dbReference>
<feature type="domain" description="Cyclic nucleotide-binding" evidence="1">
    <location>
        <begin position="13"/>
        <end position="107"/>
    </location>
</feature>
<organism evidence="2 3">
    <name type="scientific">Aquimarina algicola</name>
    <dbReference type="NCBI Taxonomy" id="2589995"/>
    <lineage>
        <taxon>Bacteria</taxon>
        <taxon>Pseudomonadati</taxon>
        <taxon>Bacteroidota</taxon>
        <taxon>Flavobacteriia</taxon>
        <taxon>Flavobacteriales</taxon>
        <taxon>Flavobacteriaceae</taxon>
        <taxon>Aquimarina</taxon>
    </lineage>
</organism>
<accession>A0A504J6A0</accession>
<dbReference type="EMBL" id="VFWZ01000010">
    <property type="protein sequence ID" value="TPN81681.1"/>
    <property type="molecule type" value="Genomic_DNA"/>
</dbReference>
<dbReference type="AlphaFoldDB" id="A0A504J6A0"/>
<dbReference type="InterPro" id="IPR000595">
    <property type="entry name" value="cNMP-bd_dom"/>
</dbReference>